<feature type="modified residue" description="4-aspartylphosphate" evidence="8">
    <location>
        <position position="55"/>
    </location>
</feature>
<dbReference type="CDD" id="cd16922">
    <property type="entry name" value="HATPase_EvgS-ArcB-TorS-like"/>
    <property type="match status" value="1"/>
</dbReference>
<dbReference type="GO" id="GO:0005886">
    <property type="term" value="C:plasma membrane"/>
    <property type="evidence" value="ECO:0007669"/>
    <property type="project" value="UniProtKB-SubCell"/>
</dbReference>
<dbReference type="Pfam" id="PF02518">
    <property type="entry name" value="HATPase_c"/>
    <property type="match status" value="1"/>
</dbReference>
<dbReference type="GO" id="GO:0000155">
    <property type="term" value="F:phosphorelay sensor kinase activity"/>
    <property type="evidence" value="ECO:0007669"/>
    <property type="project" value="InterPro"/>
</dbReference>
<keyword evidence="13" id="KW-0808">Transferase</keyword>
<feature type="domain" description="Response regulatory" evidence="11">
    <location>
        <begin position="399"/>
        <end position="518"/>
    </location>
</feature>
<protein>
    <recommendedName>
        <fullName evidence="6">Virulence sensor protein BvgS</fullName>
        <ecNumber evidence="2">2.7.13.3</ecNumber>
    </recommendedName>
</protein>
<dbReference type="InterPro" id="IPR036641">
    <property type="entry name" value="HPT_dom_sf"/>
</dbReference>
<name>A0A080LR44_9PROT</name>
<dbReference type="InterPro" id="IPR036890">
    <property type="entry name" value="HATPase_C_sf"/>
</dbReference>
<dbReference type="PANTHER" id="PTHR45339:SF3">
    <property type="entry name" value="HISTIDINE KINASE"/>
    <property type="match status" value="1"/>
</dbReference>
<dbReference type="Pfam" id="PF01627">
    <property type="entry name" value="Hpt"/>
    <property type="match status" value="1"/>
</dbReference>
<comment type="function">
    <text evidence="5">Member of the two-component regulatory system BvgS/BvgA. Phosphorylates BvgA via a four-step phosphorelay in response to environmental signals.</text>
</comment>
<dbReference type="EMBL" id="JDVG02000682">
    <property type="protein sequence ID" value="KFB70558.1"/>
    <property type="molecule type" value="Genomic_DNA"/>
</dbReference>
<dbReference type="Gene3D" id="1.20.120.160">
    <property type="entry name" value="HPT domain"/>
    <property type="match status" value="1"/>
</dbReference>
<dbReference type="AlphaFoldDB" id="A0A080LR44"/>
<proteinExistence type="predicted"/>
<evidence type="ECO:0000313" key="14">
    <source>
        <dbReference type="Proteomes" id="UP000020077"/>
    </source>
</evidence>
<comment type="catalytic activity">
    <reaction evidence="1">
        <text>ATP + protein L-histidine = ADP + protein N-phospho-L-histidine.</text>
        <dbReference type="EC" id="2.7.13.3"/>
    </reaction>
</comment>
<evidence type="ECO:0000256" key="6">
    <source>
        <dbReference type="ARBA" id="ARBA00070152"/>
    </source>
</evidence>
<dbReference type="Gene3D" id="3.40.50.2300">
    <property type="match status" value="2"/>
</dbReference>
<dbReference type="SUPFAM" id="SSF55874">
    <property type="entry name" value="ATPase domain of HSP90 chaperone/DNA topoisomerase II/histidine kinase"/>
    <property type="match status" value="1"/>
</dbReference>
<dbReference type="SMART" id="SM00073">
    <property type="entry name" value="HPT"/>
    <property type="match status" value="1"/>
</dbReference>
<dbReference type="InterPro" id="IPR004358">
    <property type="entry name" value="Sig_transdc_His_kin-like_C"/>
</dbReference>
<dbReference type="SUPFAM" id="SSF47226">
    <property type="entry name" value="Histidine-containing phosphotransfer domain, HPT domain"/>
    <property type="match status" value="1"/>
</dbReference>
<dbReference type="PANTHER" id="PTHR45339">
    <property type="entry name" value="HYBRID SIGNAL TRANSDUCTION HISTIDINE KINASE J"/>
    <property type="match status" value="1"/>
</dbReference>
<gene>
    <name evidence="13" type="primary">arcB</name>
    <name evidence="13" type="ORF">AW09_004342</name>
</gene>
<dbReference type="SMART" id="SM00387">
    <property type="entry name" value="HATPase_c"/>
    <property type="match status" value="1"/>
</dbReference>
<dbReference type="PROSITE" id="PS50109">
    <property type="entry name" value="HIS_KIN"/>
    <property type="match status" value="1"/>
</dbReference>
<dbReference type="PROSITE" id="PS50110">
    <property type="entry name" value="RESPONSE_REGULATORY"/>
    <property type="match status" value="2"/>
</dbReference>
<evidence type="ECO:0000259" key="10">
    <source>
        <dbReference type="PROSITE" id="PS50109"/>
    </source>
</evidence>
<organism evidence="13 14">
    <name type="scientific">Candidatus Accumulibacter phosphatis</name>
    <dbReference type="NCBI Taxonomy" id="327160"/>
    <lineage>
        <taxon>Bacteria</taxon>
        <taxon>Pseudomonadati</taxon>
        <taxon>Pseudomonadota</taxon>
        <taxon>Betaproteobacteria</taxon>
        <taxon>Candidatus Accumulibacter</taxon>
    </lineage>
</organism>
<dbReference type="InterPro" id="IPR008207">
    <property type="entry name" value="Sig_transdc_His_kin_Hpt_dom"/>
</dbReference>
<evidence type="ECO:0000256" key="8">
    <source>
        <dbReference type="PROSITE-ProRule" id="PRU00169"/>
    </source>
</evidence>
<dbReference type="InterPro" id="IPR005467">
    <property type="entry name" value="His_kinase_dom"/>
</dbReference>
<dbReference type="InterPro" id="IPR011006">
    <property type="entry name" value="CheY-like_superfamily"/>
</dbReference>
<keyword evidence="4" id="KW-0902">Two-component regulatory system</keyword>
<evidence type="ECO:0000256" key="3">
    <source>
        <dbReference type="ARBA" id="ARBA00022553"/>
    </source>
</evidence>
<evidence type="ECO:0000256" key="7">
    <source>
        <dbReference type="PROSITE-ProRule" id="PRU00110"/>
    </source>
</evidence>
<accession>A0A080LR44</accession>
<evidence type="ECO:0000256" key="4">
    <source>
        <dbReference type="ARBA" id="ARBA00023012"/>
    </source>
</evidence>
<dbReference type="PRINTS" id="PR00344">
    <property type="entry name" value="BCTRLSENSOR"/>
</dbReference>
<dbReference type="Gene3D" id="1.10.287.130">
    <property type="match status" value="1"/>
</dbReference>
<dbReference type="Gene3D" id="3.30.565.10">
    <property type="entry name" value="Histidine kinase-like ATPase, C-terminal domain"/>
    <property type="match status" value="1"/>
</dbReference>
<evidence type="ECO:0000256" key="1">
    <source>
        <dbReference type="ARBA" id="ARBA00000085"/>
    </source>
</evidence>
<dbReference type="SUPFAM" id="SSF52172">
    <property type="entry name" value="CheY-like"/>
    <property type="match status" value="2"/>
</dbReference>
<dbReference type="SMART" id="SM00448">
    <property type="entry name" value="REC"/>
    <property type="match status" value="2"/>
</dbReference>
<dbReference type="InterPro" id="IPR001789">
    <property type="entry name" value="Sig_transdc_resp-reg_receiver"/>
</dbReference>
<dbReference type="CDD" id="cd17546">
    <property type="entry name" value="REC_hyHK_CKI1_RcsC-like"/>
    <property type="match status" value="1"/>
</dbReference>
<dbReference type="GO" id="GO:0005524">
    <property type="term" value="F:ATP binding"/>
    <property type="evidence" value="ECO:0007669"/>
    <property type="project" value="UniProtKB-KW"/>
</dbReference>
<sequence length="746" mass="79574">MSGVPKILVVDDLAANRLAIRAALRGVEATIVEAGNGFDALAITLEEEFALILLDVQMPEMDGFEVCERLSANPQTADTPVIFITAAHNSPEDRIHGYRTGATDYLAKPINDQLLLAKTRVFLRLYQQNRALQAALEAAKVADRVKDAFLANVSHELRTPLNAVIGLSALALNHSSDPRQREYLEKVSDAGQTLLAIINDLLDLTKIAAGEMSLECTPFSLQKTVARALSVIGHHAIEKGLRLESRIDERLPELLLGDPLRIEQILLNLLNNSLKFTETGWVVVRIAIEDIDDQQAGLLIEVEDSGIGMSESEIARIYQPFVQADPSITRKHGGTGLGLAICKQLAEGMQGSIEVSSRLGEGTRFRVHLRLGVATASECPSGDDPAAAENLPTHYPAARVLVVDDQPLNRDLVFELLGSVGIAPRFAENGQQAVDILREAGAQAFDLILMDIQMPVLDGLAATRRIRALPGFATLPIVAMTAHTMVHEKEVYLAEGMNDHLGKPFSLPAFFALLARWLPVQGDAPAVAAPPAAGAADAGGNELAAISGLDTAAALQRFAGNRARYRHWLREFVGESAGFTATIDTLLAGGASESARQAVHAFKGRVGTLGMRELQALAAALEQALRAGKANSPAGHALRRQLAQSIEAMCAGIQAALAQSPPRQATSRASGPPPGARPAGPMPASVTALLRLLQDADGGSATAIASCLAELPDSDWEPLLQAARAQVQKFDFEAARQLLAGREKVE</sequence>
<dbReference type="SUPFAM" id="SSF47384">
    <property type="entry name" value="Homodimeric domain of signal transducing histidine kinase"/>
    <property type="match status" value="1"/>
</dbReference>
<comment type="caution">
    <text evidence="13">The sequence shown here is derived from an EMBL/GenBank/DDBJ whole genome shotgun (WGS) entry which is preliminary data.</text>
</comment>
<dbReference type="PROSITE" id="PS50894">
    <property type="entry name" value="HPT"/>
    <property type="match status" value="1"/>
</dbReference>
<evidence type="ECO:0000256" key="9">
    <source>
        <dbReference type="SAM" id="MobiDB-lite"/>
    </source>
</evidence>
<dbReference type="Pfam" id="PF00512">
    <property type="entry name" value="HisKA"/>
    <property type="match status" value="1"/>
</dbReference>
<evidence type="ECO:0000313" key="13">
    <source>
        <dbReference type="EMBL" id="KFB70558.1"/>
    </source>
</evidence>
<dbReference type="Proteomes" id="UP000020077">
    <property type="component" value="Unassembled WGS sequence"/>
</dbReference>
<reference evidence="13 14" key="1">
    <citation type="submission" date="2014-02" db="EMBL/GenBank/DDBJ databases">
        <title>Expanding our view of genomic diversity in Candidatus Accumulibacter clades.</title>
        <authorList>
            <person name="Skennerton C.T."/>
            <person name="Barr J.J."/>
            <person name="Slater F.R."/>
            <person name="Bond P.L."/>
            <person name="Tyson G.W."/>
        </authorList>
    </citation>
    <scope>NUCLEOTIDE SEQUENCE [LARGE SCALE GENOMIC DNA]</scope>
    <source>
        <strain evidence="14">BA-91</strain>
    </source>
</reference>
<feature type="domain" description="HPt" evidence="12">
    <location>
        <begin position="561"/>
        <end position="656"/>
    </location>
</feature>
<dbReference type="InterPro" id="IPR003661">
    <property type="entry name" value="HisK_dim/P_dom"/>
</dbReference>
<feature type="region of interest" description="Disordered" evidence="9">
    <location>
        <begin position="657"/>
        <end position="683"/>
    </location>
</feature>
<feature type="domain" description="Histidine kinase" evidence="10">
    <location>
        <begin position="152"/>
        <end position="373"/>
    </location>
</feature>
<dbReference type="InterPro" id="IPR003594">
    <property type="entry name" value="HATPase_dom"/>
</dbReference>
<feature type="modified residue" description="Phosphohistidine" evidence="7">
    <location>
        <position position="600"/>
    </location>
</feature>
<evidence type="ECO:0000256" key="5">
    <source>
        <dbReference type="ARBA" id="ARBA00058004"/>
    </source>
</evidence>
<feature type="domain" description="Response regulatory" evidence="11">
    <location>
        <begin position="6"/>
        <end position="123"/>
    </location>
</feature>
<evidence type="ECO:0000259" key="11">
    <source>
        <dbReference type="PROSITE" id="PS50110"/>
    </source>
</evidence>
<keyword evidence="3 8" id="KW-0597">Phosphoprotein</keyword>
<dbReference type="Pfam" id="PF00072">
    <property type="entry name" value="Response_reg"/>
    <property type="match status" value="2"/>
</dbReference>
<evidence type="ECO:0000259" key="12">
    <source>
        <dbReference type="PROSITE" id="PS50894"/>
    </source>
</evidence>
<dbReference type="FunFam" id="3.30.565.10:FF:000010">
    <property type="entry name" value="Sensor histidine kinase RcsC"/>
    <property type="match status" value="1"/>
</dbReference>
<dbReference type="EC" id="2.7.13.3" evidence="2"/>
<dbReference type="InterPro" id="IPR036097">
    <property type="entry name" value="HisK_dim/P_sf"/>
</dbReference>
<dbReference type="CDD" id="cd00082">
    <property type="entry name" value="HisKA"/>
    <property type="match status" value="1"/>
</dbReference>
<dbReference type="SMART" id="SM00388">
    <property type="entry name" value="HisKA"/>
    <property type="match status" value="1"/>
</dbReference>
<feature type="modified residue" description="4-aspartylphosphate" evidence="8">
    <location>
        <position position="451"/>
    </location>
</feature>
<evidence type="ECO:0000256" key="2">
    <source>
        <dbReference type="ARBA" id="ARBA00012438"/>
    </source>
</evidence>